<keyword evidence="3" id="KW-1185">Reference proteome</keyword>
<evidence type="ECO:0000313" key="3">
    <source>
        <dbReference type="Proteomes" id="UP001153269"/>
    </source>
</evidence>
<dbReference type="Proteomes" id="UP001153269">
    <property type="component" value="Unassembled WGS sequence"/>
</dbReference>
<dbReference type="EMBL" id="CADEAL010004139">
    <property type="protein sequence ID" value="CAB1452715.1"/>
    <property type="molecule type" value="Genomic_DNA"/>
</dbReference>
<sequence>MPDALLRTRRRREVQSAALPSLNPPSGRRQNRSGRRRAATSHRSRTDTCQSEQRDLLTHLSVCQGHLKGDQRTSPV</sequence>
<gene>
    <name evidence="2" type="ORF">PLEPLA_LOCUS40465</name>
</gene>
<name>A0A9N7Z655_PLEPL</name>
<dbReference type="AlphaFoldDB" id="A0A9N7Z655"/>
<evidence type="ECO:0000256" key="1">
    <source>
        <dbReference type="SAM" id="MobiDB-lite"/>
    </source>
</evidence>
<protein>
    <submittedName>
        <fullName evidence="2">Uncharacterized protein</fullName>
    </submittedName>
</protein>
<reference evidence="2" key="1">
    <citation type="submission" date="2020-03" db="EMBL/GenBank/DDBJ databases">
        <authorList>
            <person name="Weist P."/>
        </authorList>
    </citation>
    <scope>NUCLEOTIDE SEQUENCE</scope>
</reference>
<proteinExistence type="predicted"/>
<accession>A0A9N7Z655</accession>
<evidence type="ECO:0000313" key="2">
    <source>
        <dbReference type="EMBL" id="CAB1452715.1"/>
    </source>
</evidence>
<feature type="compositionally biased region" description="Basic residues" evidence="1">
    <location>
        <begin position="29"/>
        <end position="43"/>
    </location>
</feature>
<feature type="region of interest" description="Disordered" evidence="1">
    <location>
        <begin position="1"/>
        <end position="53"/>
    </location>
</feature>
<comment type="caution">
    <text evidence="2">The sequence shown here is derived from an EMBL/GenBank/DDBJ whole genome shotgun (WGS) entry which is preliminary data.</text>
</comment>
<organism evidence="2 3">
    <name type="scientific">Pleuronectes platessa</name>
    <name type="common">European plaice</name>
    <dbReference type="NCBI Taxonomy" id="8262"/>
    <lineage>
        <taxon>Eukaryota</taxon>
        <taxon>Metazoa</taxon>
        <taxon>Chordata</taxon>
        <taxon>Craniata</taxon>
        <taxon>Vertebrata</taxon>
        <taxon>Euteleostomi</taxon>
        <taxon>Actinopterygii</taxon>
        <taxon>Neopterygii</taxon>
        <taxon>Teleostei</taxon>
        <taxon>Neoteleostei</taxon>
        <taxon>Acanthomorphata</taxon>
        <taxon>Carangaria</taxon>
        <taxon>Pleuronectiformes</taxon>
        <taxon>Pleuronectoidei</taxon>
        <taxon>Pleuronectidae</taxon>
        <taxon>Pleuronectes</taxon>
    </lineage>
</organism>